<sequence length="538" mass="60706">NTSLQVHLPQGTVQGKLKKTVVQNLTYLSFEGIPYAAPPVGELRFKPPVPANDWKGVLNASRTNIPSCIQVIPSVFTDLIESEDCLYLNVFTPVKDLQTTVELFPVMVWIYGGAFLLGSANSTYFGPDYLLEEGVVVVDLNYRLASFGFLSTEDLESPGNYGLKDQHFALQWVKTNIKQFGGDPDRVTIFGESAGSVSVQYQLMYPRNQGLFHRAISESGSTLCIWAFQRHPKKIAFDLGAAAGITTNSTKELVRYLRTLSTEKLKSATMRASIKHHQNSLGIISGIPFAPTIEPEHPNAFVTKKPHQVLQNGDFIKVPYIIGFNSAEAFSAKSAFTMASPLLRFYDIDAEILVPSGMNAGKKKSEAGERIKKFYLTDRSKPEQYLEYINDGYFYRPIIETARLFGQATPTFVYCFSYEGVIGRKTLGYSRVDEYEGVVHTEEMAYIWARNYLPEPNCTDKLITSRMVRMWANFAKTGSPTPHRDDLLGNVSWPVVSTNMIYLDINSKMTVKQQYRNDSMQFWKQLYEEYGKPPYDTY</sequence>
<keyword evidence="9" id="KW-1185">Reference proteome</keyword>
<dbReference type="InterPro" id="IPR002018">
    <property type="entry name" value="CarbesteraseB"/>
</dbReference>
<evidence type="ECO:0000256" key="3">
    <source>
        <dbReference type="ARBA" id="ARBA00022801"/>
    </source>
</evidence>
<proteinExistence type="inferred from homology"/>
<dbReference type="AlphaFoldDB" id="A0AAV8WAZ6"/>
<feature type="non-terminal residue" evidence="8">
    <location>
        <position position="1"/>
    </location>
</feature>
<comment type="caution">
    <text evidence="8">The sequence shown here is derived from an EMBL/GenBank/DDBJ whole genome shotgun (WGS) entry which is preliminary data.</text>
</comment>
<accession>A0AAV8WAZ6</accession>
<keyword evidence="2" id="KW-0719">Serine esterase</keyword>
<dbReference type="GO" id="GO:0052689">
    <property type="term" value="F:carboxylic ester hydrolase activity"/>
    <property type="evidence" value="ECO:0007669"/>
    <property type="project" value="UniProtKB-KW"/>
</dbReference>
<dbReference type="SUPFAM" id="SSF53474">
    <property type="entry name" value="alpha/beta-Hydrolases"/>
    <property type="match status" value="1"/>
</dbReference>
<evidence type="ECO:0000256" key="6">
    <source>
        <dbReference type="RuleBase" id="RU361235"/>
    </source>
</evidence>
<dbReference type="PANTHER" id="PTHR11559">
    <property type="entry name" value="CARBOXYLESTERASE"/>
    <property type="match status" value="1"/>
</dbReference>
<dbReference type="Gene3D" id="3.40.50.1820">
    <property type="entry name" value="alpha/beta hydrolase"/>
    <property type="match status" value="1"/>
</dbReference>
<dbReference type="InterPro" id="IPR050309">
    <property type="entry name" value="Type-B_Carboxylest/Lipase"/>
</dbReference>
<comment type="similarity">
    <text evidence="1 6">Belongs to the type-B carboxylesterase/lipase family.</text>
</comment>
<dbReference type="EC" id="3.1.1.-" evidence="6"/>
<protein>
    <recommendedName>
        <fullName evidence="6">Carboxylic ester hydrolase</fullName>
        <ecNumber evidence="6">3.1.1.-</ecNumber>
    </recommendedName>
</protein>
<name>A0AAV8WAZ6_9CUCU</name>
<dbReference type="EMBL" id="JANEYG010000005">
    <property type="protein sequence ID" value="KAJ8923240.1"/>
    <property type="molecule type" value="Genomic_DNA"/>
</dbReference>
<keyword evidence="4" id="KW-1015">Disulfide bond</keyword>
<dbReference type="Proteomes" id="UP001159042">
    <property type="component" value="Unassembled WGS sequence"/>
</dbReference>
<dbReference type="PROSITE" id="PS00941">
    <property type="entry name" value="CARBOXYLESTERASE_B_2"/>
    <property type="match status" value="1"/>
</dbReference>
<feature type="domain" description="Carboxylesterase type B" evidence="7">
    <location>
        <begin position="4"/>
        <end position="523"/>
    </location>
</feature>
<evidence type="ECO:0000313" key="9">
    <source>
        <dbReference type="Proteomes" id="UP001159042"/>
    </source>
</evidence>
<keyword evidence="5" id="KW-0325">Glycoprotein</keyword>
<evidence type="ECO:0000256" key="2">
    <source>
        <dbReference type="ARBA" id="ARBA00022487"/>
    </source>
</evidence>
<reference evidence="8 9" key="1">
    <citation type="journal article" date="2023" name="Insect Mol. Biol.">
        <title>Genome sequencing provides insights into the evolution of gene families encoding plant cell wall-degrading enzymes in longhorned beetles.</title>
        <authorList>
            <person name="Shin N.R."/>
            <person name="Okamura Y."/>
            <person name="Kirsch R."/>
            <person name="Pauchet Y."/>
        </authorList>
    </citation>
    <scope>NUCLEOTIDE SEQUENCE [LARGE SCALE GENOMIC DNA]</scope>
    <source>
        <strain evidence="8">EAD_L_NR</strain>
    </source>
</reference>
<organism evidence="8 9">
    <name type="scientific">Exocentrus adspersus</name>
    <dbReference type="NCBI Taxonomy" id="1586481"/>
    <lineage>
        <taxon>Eukaryota</taxon>
        <taxon>Metazoa</taxon>
        <taxon>Ecdysozoa</taxon>
        <taxon>Arthropoda</taxon>
        <taxon>Hexapoda</taxon>
        <taxon>Insecta</taxon>
        <taxon>Pterygota</taxon>
        <taxon>Neoptera</taxon>
        <taxon>Endopterygota</taxon>
        <taxon>Coleoptera</taxon>
        <taxon>Polyphaga</taxon>
        <taxon>Cucujiformia</taxon>
        <taxon>Chrysomeloidea</taxon>
        <taxon>Cerambycidae</taxon>
        <taxon>Lamiinae</taxon>
        <taxon>Acanthocinini</taxon>
        <taxon>Exocentrus</taxon>
    </lineage>
</organism>
<gene>
    <name evidence="8" type="ORF">NQ315_001796</name>
</gene>
<keyword evidence="3 6" id="KW-0378">Hydrolase</keyword>
<dbReference type="InterPro" id="IPR029058">
    <property type="entry name" value="AB_hydrolase_fold"/>
</dbReference>
<evidence type="ECO:0000259" key="7">
    <source>
        <dbReference type="Pfam" id="PF00135"/>
    </source>
</evidence>
<dbReference type="InterPro" id="IPR019819">
    <property type="entry name" value="Carboxylesterase_B_CS"/>
</dbReference>
<dbReference type="InterPro" id="IPR019826">
    <property type="entry name" value="Carboxylesterase_B_AS"/>
</dbReference>
<evidence type="ECO:0000256" key="1">
    <source>
        <dbReference type="ARBA" id="ARBA00005964"/>
    </source>
</evidence>
<evidence type="ECO:0000256" key="5">
    <source>
        <dbReference type="ARBA" id="ARBA00023180"/>
    </source>
</evidence>
<evidence type="ECO:0000313" key="8">
    <source>
        <dbReference type="EMBL" id="KAJ8923240.1"/>
    </source>
</evidence>
<evidence type="ECO:0000256" key="4">
    <source>
        <dbReference type="ARBA" id="ARBA00023157"/>
    </source>
</evidence>
<dbReference type="PROSITE" id="PS00122">
    <property type="entry name" value="CARBOXYLESTERASE_B_1"/>
    <property type="match status" value="1"/>
</dbReference>
<dbReference type="Pfam" id="PF00135">
    <property type="entry name" value="COesterase"/>
    <property type="match status" value="1"/>
</dbReference>